<reference evidence="2 3" key="1">
    <citation type="submission" date="2024-06" db="EMBL/GenBank/DDBJ databases">
        <title>The Natural Products Discovery Center: Release of the First 8490 Sequenced Strains for Exploring Actinobacteria Biosynthetic Diversity.</title>
        <authorList>
            <person name="Kalkreuter E."/>
            <person name="Kautsar S.A."/>
            <person name="Yang D."/>
            <person name="Bader C.D."/>
            <person name="Teijaro C.N."/>
            <person name="Fluegel L."/>
            <person name="Davis C.M."/>
            <person name="Simpson J.R."/>
            <person name="Lauterbach L."/>
            <person name="Steele A.D."/>
            <person name="Gui C."/>
            <person name="Meng S."/>
            <person name="Li G."/>
            <person name="Viehrig K."/>
            <person name="Ye F."/>
            <person name="Su P."/>
            <person name="Kiefer A.F."/>
            <person name="Nichols A."/>
            <person name="Cepeda A.J."/>
            <person name="Yan W."/>
            <person name="Fan B."/>
            <person name="Jiang Y."/>
            <person name="Adhikari A."/>
            <person name="Zheng C.-J."/>
            <person name="Schuster L."/>
            <person name="Cowan T.M."/>
            <person name="Smanski M.J."/>
            <person name="Chevrette M.G."/>
            <person name="De Carvalho L.P.S."/>
            <person name="Shen B."/>
        </authorList>
    </citation>
    <scope>NUCLEOTIDE SEQUENCE [LARGE SCALE GENOMIC DNA]</scope>
    <source>
        <strain evidence="2 3">NPDC001615</strain>
    </source>
</reference>
<feature type="compositionally biased region" description="Basic and acidic residues" evidence="1">
    <location>
        <begin position="404"/>
        <end position="424"/>
    </location>
</feature>
<evidence type="ECO:0000256" key="1">
    <source>
        <dbReference type="SAM" id="MobiDB-lite"/>
    </source>
</evidence>
<dbReference type="EMBL" id="JBEOZY010000011">
    <property type="protein sequence ID" value="MER6165640.1"/>
    <property type="molecule type" value="Genomic_DNA"/>
</dbReference>
<comment type="caution">
    <text evidence="2">The sequence shown here is derived from an EMBL/GenBank/DDBJ whole genome shotgun (WGS) entry which is preliminary data.</text>
</comment>
<organism evidence="2 3">
    <name type="scientific">Streptomyces violaceorubidus</name>
    <dbReference type="NCBI Taxonomy" id="284042"/>
    <lineage>
        <taxon>Bacteria</taxon>
        <taxon>Bacillati</taxon>
        <taxon>Actinomycetota</taxon>
        <taxon>Actinomycetes</taxon>
        <taxon>Kitasatosporales</taxon>
        <taxon>Streptomycetaceae</taxon>
        <taxon>Streptomyces</taxon>
    </lineage>
</organism>
<accession>A0ABV1SV86</accession>
<evidence type="ECO:0000313" key="2">
    <source>
        <dbReference type="EMBL" id="MER6165640.1"/>
    </source>
</evidence>
<evidence type="ECO:0000313" key="3">
    <source>
        <dbReference type="Proteomes" id="UP001496720"/>
    </source>
</evidence>
<dbReference type="RefSeq" id="WP_352147419.1">
    <property type="nucleotide sequence ID" value="NZ_JBEOZY010000011.1"/>
</dbReference>
<protein>
    <submittedName>
        <fullName evidence="2">Uncharacterized protein</fullName>
    </submittedName>
</protein>
<dbReference type="Proteomes" id="UP001496720">
    <property type="component" value="Unassembled WGS sequence"/>
</dbReference>
<proteinExistence type="predicted"/>
<feature type="region of interest" description="Disordered" evidence="1">
    <location>
        <begin position="397"/>
        <end position="457"/>
    </location>
</feature>
<dbReference type="PROSITE" id="PS51257">
    <property type="entry name" value="PROKAR_LIPOPROTEIN"/>
    <property type="match status" value="1"/>
</dbReference>
<gene>
    <name evidence="2" type="ORF">ABT188_13855</name>
</gene>
<name>A0ABV1SV86_9ACTN</name>
<feature type="compositionally biased region" description="Basic residues" evidence="1">
    <location>
        <begin position="425"/>
        <end position="436"/>
    </location>
</feature>
<feature type="compositionally biased region" description="Basic and acidic residues" evidence="1">
    <location>
        <begin position="437"/>
        <end position="450"/>
    </location>
</feature>
<keyword evidence="3" id="KW-1185">Reference proteome</keyword>
<sequence length="457" mass="49926">MPFFRWVVTVGVLLIGCSAGLYAVTDYPELEQVDLTVLREEPDGTCTVRWTDPYDLVERTGPYQCDPERDPVLKAPDYEPGTNLGWDTGFVLAEGPDKGALHSLDEDDDVGGSIEASDQLLLLGLFLTAVGLIGGNIRSLARLSGMNPGVVRRAEQLRETAARTARDHDRAVEAVRRAWRPLHDEAVRERVGRLPVTELPGAAADRLPVAELERNGIRSVRDVLDKGAWGVAHASGLGRREAERVWAAARRAADEVGQDTTLRLDADRPDARTVELLNALRVLVEAGPAARDAAEAGDRLAAALEDELSEAAPGAGWRQMLNAGPEERQCVPDAVAELRTLLDEAEREGLAERLNQASVDLLRVADDGTAGISARVDFGNRPQEYYALLAEVADDALRTTTEPATDRTDHTDRTDRTDRTDAPTHRPRPRRVKAARGKGEGRRAPGPDRRSRGHPFR</sequence>